<dbReference type="EMBL" id="LTAN01000002">
    <property type="protein sequence ID" value="OBR14795.1"/>
    <property type="molecule type" value="Genomic_DNA"/>
</dbReference>
<organism evidence="2 3">
    <name type="scientific">Colletotrichum higginsianum (strain IMI 349063)</name>
    <name type="common">Crucifer anthracnose fungus</name>
    <dbReference type="NCBI Taxonomy" id="759273"/>
    <lineage>
        <taxon>Eukaryota</taxon>
        <taxon>Fungi</taxon>
        <taxon>Dikarya</taxon>
        <taxon>Ascomycota</taxon>
        <taxon>Pezizomycotina</taxon>
        <taxon>Sordariomycetes</taxon>
        <taxon>Hypocreomycetidae</taxon>
        <taxon>Glomerellales</taxon>
        <taxon>Glomerellaceae</taxon>
        <taxon>Colletotrichum</taxon>
        <taxon>Colletotrichum destructivum species complex</taxon>
    </lineage>
</organism>
<accession>A0A1B7YRW5</accession>
<evidence type="ECO:0000256" key="1">
    <source>
        <dbReference type="SAM" id="SignalP"/>
    </source>
</evidence>
<reference evidence="3" key="1">
    <citation type="journal article" date="2017" name="BMC Genomics">
        <title>Gapless genome assembly of Colletotrichum higginsianum reveals chromosome structure and association of transposable elements with secondary metabolite gene clusters.</title>
        <authorList>
            <person name="Dallery J.-F."/>
            <person name="Lapalu N."/>
            <person name="Zampounis A."/>
            <person name="Pigne S."/>
            <person name="Luyten I."/>
            <person name="Amselem J."/>
            <person name="Wittenberg A.H.J."/>
            <person name="Zhou S."/>
            <person name="de Queiroz M.V."/>
            <person name="Robin G.P."/>
            <person name="Auger A."/>
            <person name="Hainaut M."/>
            <person name="Henrissat B."/>
            <person name="Kim K.-T."/>
            <person name="Lee Y.-H."/>
            <person name="Lespinet O."/>
            <person name="Schwartz D.C."/>
            <person name="Thon M.R."/>
            <person name="O'Connell R.J."/>
        </authorList>
    </citation>
    <scope>NUCLEOTIDE SEQUENCE [LARGE SCALE GENOMIC DNA]</scope>
    <source>
        <strain evidence="3">IMI 349063</strain>
    </source>
</reference>
<gene>
    <name evidence="2" type="ORF">CH63R_03521</name>
</gene>
<dbReference type="RefSeq" id="XP_018163312.1">
    <property type="nucleotide sequence ID" value="XM_018298496.1"/>
</dbReference>
<evidence type="ECO:0000313" key="3">
    <source>
        <dbReference type="Proteomes" id="UP000092177"/>
    </source>
</evidence>
<keyword evidence="3" id="KW-1185">Reference proteome</keyword>
<keyword evidence="1" id="KW-0732">Signal</keyword>
<feature type="signal peptide" evidence="1">
    <location>
        <begin position="1"/>
        <end position="20"/>
    </location>
</feature>
<proteinExistence type="predicted"/>
<feature type="chain" id="PRO_5008601902" evidence="1">
    <location>
        <begin position="21"/>
        <end position="191"/>
    </location>
</feature>
<protein>
    <submittedName>
        <fullName evidence="2">Uncharacterized protein</fullName>
    </submittedName>
</protein>
<dbReference type="Proteomes" id="UP000092177">
    <property type="component" value="Chromosome 2"/>
</dbReference>
<name>A0A1B7YRW5_COLHI</name>
<comment type="caution">
    <text evidence="2">The sequence shown here is derived from an EMBL/GenBank/DDBJ whole genome shotgun (WGS) entry which is preliminary data.</text>
</comment>
<sequence length="191" mass="22216">MWYLLPVVVVLLVTIWTRQSHLSAAIPSSPPPFMSQNHHIDAITIWTEQICQVYSIMLSSTTALESHHHNHHHSVEVPTLYEYMGLEYDDIMEKQDEESRQASIFFAMEEKLSETRRIRKRDVAVAGGHRDEWAEDTISITSGVASCLFNRECRSVYHKRFHLRLSRMSKDTPSRKDVASRMQELKATCDW</sequence>
<dbReference type="KEGG" id="chig:CH63R_03521"/>
<dbReference type="GeneID" id="28862603"/>
<dbReference type="AlphaFoldDB" id="A0A1B7YRW5"/>
<evidence type="ECO:0000313" key="2">
    <source>
        <dbReference type="EMBL" id="OBR14795.1"/>
    </source>
</evidence>
<dbReference type="VEuPathDB" id="FungiDB:CH63R_03521"/>